<accession>A0A9P9AM50</accession>
<name>A0A9P9AM50_9HYPO</name>
<comment type="caution">
    <text evidence="1">The sequence shown here is derived from an EMBL/GenBank/DDBJ whole genome shotgun (WGS) entry which is preliminary data.</text>
</comment>
<organism evidence="1 2">
    <name type="scientific">Thelonectria olida</name>
    <dbReference type="NCBI Taxonomy" id="1576542"/>
    <lineage>
        <taxon>Eukaryota</taxon>
        <taxon>Fungi</taxon>
        <taxon>Dikarya</taxon>
        <taxon>Ascomycota</taxon>
        <taxon>Pezizomycotina</taxon>
        <taxon>Sordariomycetes</taxon>
        <taxon>Hypocreomycetidae</taxon>
        <taxon>Hypocreales</taxon>
        <taxon>Nectriaceae</taxon>
        <taxon>Thelonectria</taxon>
    </lineage>
</organism>
<dbReference type="OrthoDB" id="10252687at2759"/>
<dbReference type="SMART" id="SM00753">
    <property type="entry name" value="PAM"/>
    <property type="match status" value="1"/>
</dbReference>
<dbReference type="EMBL" id="JAGPYM010000017">
    <property type="protein sequence ID" value="KAH6885835.1"/>
    <property type="molecule type" value="Genomic_DNA"/>
</dbReference>
<dbReference type="AlphaFoldDB" id="A0A9P9AM50"/>
<protein>
    <recommendedName>
        <fullName evidence="3">COP9 signalosome complex subunit 12</fullName>
    </recommendedName>
</protein>
<dbReference type="GO" id="GO:0003690">
    <property type="term" value="F:double-stranded DNA binding"/>
    <property type="evidence" value="ECO:0007669"/>
    <property type="project" value="InterPro"/>
</dbReference>
<keyword evidence="2" id="KW-1185">Reference proteome</keyword>
<dbReference type="GO" id="GO:0003723">
    <property type="term" value="F:RNA binding"/>
    <property type="evidence" value="ECO:0007669"/>
    <property type="project" value="InterPro"/>
</dbReference>
<gene>
    <name evidence="1" type="ORF">B0T10DRAFT_85332</name>
</gene>
<dbReference type="InterPro" id="IPR045114">
    <property type="entry name" value="Csn12-like"/>
</dbReference>
<evidence type="ECO:0000313" key="2">
    <source>
        <dbReference type="Proteomes" id="UP000777438"/>
    </source>
</evidence>
<reference evidence="1 2" key="1">
    <citation type="journal article" date="2021" name="Nat. Commun.">
        <title>Genetic determinants of endophytism in the Arabidopsis root mycobiome.</title>
        <authorList>
            <person name="Mesny F."/>
            <person name="Miyauchi S."/>
            <person name="Thiergart T."/>
            <person name="Pickel B."/>
            <person name="Atanasova L."/>
            <person name="Karlsson M."/>
            <person name="Huettel B."/>
            <person name="Barry K.W."/>
            <person name="Haridas S."/>
            <person name="Chen C."/>
            <person name="Bauer D."/>
            <person name="Andreopoulos W."/>
            <person name="Pangilinan J."/>
            <person name="LaButti K."/>
            <person name="Riley R."/>
            <person name="Lipzen A."/>
            <person name="Clum A."/>
            <person name="Drula E."/>
            <person name="Henrissat B."/>
            <person name="Kohler A."/>
            <person name="Grigoriev I.V."/>
            <person name="Martin F.M."/>
            <person name="Hacquard S."/>
        </authorList>
    </citation>
    <scope>NUCLEOTIDE SEQUENCE [LARGE SCALE GENOMIC DNA]</scope>
    <source>
        <strain evidence="1 2">MPI-CAGE-CH-0241</strain>
    </source>
</reference>
<dbReference type="Proteomes" id="UP000777438">
    <property type="component" value="Unassembled WGS sequence"/>
</dbReference>
<sequence length="437" mass="50107">MNELFEDFGKAHAARNGYQIAQTLSPVAPPGHPHRLRAVRQSTNSHSVKSDIKHFIKSNTSHRRKMDHDEVTGWVEVYTAYWNAVGEIVAGENGKGSWTKVYELWKELTSMLIRGYNSHGFEAWTIPSLYMVGKYLRLFAIKSDEERNRTANDPSVGSALLQDDFDSETDKQGQLRDCEQHLKRIFTLCLNDRAPLEESRKWGIYFVINLLFKTYFKLNSASLSRTILKTLAVYKDKGDMPPLEMFPKSQRVTFKYYEGVLFFLEENYVEAESHLTEAWALCHKDARPQAERILTYLIPCRLLTSHVLPTKALLANYPRLQELFLPLATCIKTGNLRAFDLALQKGEDEFVKQRIYLTLERGRDIALRNLLRKVFIAGGFDETKEGEAPVRRTRVPVVEFQAAVSMGSGRDLIDPDEIECLLANMIYKVSCPSRSLR</sequence>
<dbReference type="PANTHER" id="PTHR12732:SF0">
    <property type="entry name" value="PCI DOMAIN-CONTAINING PROTEIN 2"/>
    <property type="match status" value="1"/>
</dbReference>
<proteinExistence type="predicted"/>
<evidence type="ECO:0000313" key="1">
    <source>
        <dbReference type="EMBL" id="KAH6885835.1"/>
    </source>
</evidence>
<evidence type="ECO:0008006" key="3">
    <source>
        <dbReference type="Google" id="ProtNLM"/>
    </source>
</evidence>
<dbReference type="PANTHER" id="PTHR12732">
    <property type="entry name" value="UNCHARACTERIZED PROTEASOME COMPONENT REGION PCI-CONTAINING"/>
    <property type="match status" value="1"/>
</dbReference>